<evidence type="ECO:0000313" key="1">
    <source>
        <dbReference type="EMBL" id="KAJ3803785.1"/>
    </source>
</evidence>
<protein>
    <submittedName>
        <fullName evidence="1">Uncharacterized protein</fullName>
    </submittedName>
</protein>
<keyword evidence="2" id="KW-1185">Reference proteome</keyword>
<evidence type="ECO:0000313" key="2">
    <source>
        <dbReference type="Proteomes" id="UP001163835"/>
    </source>
</evidence>
<dbReference type="EMBL" id="MU796774">
    <property type="protein sequence ID" value="KAJ3803785.1"/>
    <property type="molecule type" value="Genomic_DNA"/>
</dbReference>
<dbReference type="Proteomes" id="UP001163835">
    <property type="component" value="Unassembled WGS sequence"/>
</dbReference>
<gene>
    <name evidence="1" type="ORF">F5876DRAFT_84438</name>
</gene>
<proteinExistence type="predicted"/>
<comment type="caution">
    <text evidence="1">The sequence shown here is derived from an EMBL/GenBank/DDBJ whole genome shotgun (WGS) entry which is preliminary data.</text>
</comment>
<sequence length="168" mass="18400">MGWANIDEDIDSNGFIEDVKVSHAPYVYGEENVVYYGEEKKDENGELQHGLVRTQIPVAPLFTAIEHGVTGQHSKSILKDMTDGLKSFLSFYGVLSRADLGGKCWITEKVPVMPRPLATAPFLMSSCLVTTRTAPVSAICSHNPHRSTSVPPQDIPSTIFSFLDTSNS</sequence>
<organism evidence="1 2">
    <name type="scientific">Lentinula aff. lateritia</name>
    <dbReference type="NCBI Taxonomy" id="2804960"/>
    <lineage>
        <taxon>Eukaryota</taxon>
        <taxon>Fungi</taxon>
        <taxon>Dikarya</taxon>
        <taxon>Basidiomycota</taxon>
        <taxon>Agaricomycotina</taxon>
        <taxon>Agaricomycetes</taxon>
        <taxon>Agaricomycetidae</taxon>
        <taxon>Agaricales</taxon>
        <taxon>Marasmiineae</taxon>
        <taxon>Omphalotaceae</taxon>
        <taxon>Lentinula</taxon>
    </lineage>
</organism>
<reference evidence="1" key="1">
    <citation type="submission" date="2022-09" db="EMBL/GenBank/DDBJ databases">
        <title>A Global Phylogenomic Analysis of the Shiitake Genus Lentinula.</title>
        <authorList>
            <consortium name="DOE Joint Genome Institute"/>
            <person name="Sierra-Patev S."/>
            <person name="Min B."/>
            <person name="Naranjo-Ortiz M."/>
            <person name="Looney B."/>
            <person name="Konkel Z."/>
            <person name="Slot J.C."/>
            <person name="Sakamoto Y."/>
            <person name="Steenwyk J.L."/>
            <person name="Rokas A."/>
            <person name="Carro J."/>
            <person name="Camarero S."/>
            <person name="Ferreira P."/>
            <person name="Molpeceres G."/>
            <person name="Ruiz-Duenas F.J."/>
            <person name="Serrano A."/>
            <person name="Henrissat B."/>
            <person name="Drula E."/>
            <person name="Hughes K.W."/>
            <person name="Mata J.L."/>
            <person name="Ishikawa N.K."/>
            <person name="Vargas-Isla R."/>
            <person name="Ushijima S."/>
            <person name="Smith C.A."/>
            <person name="Ahrendt S."/>
            <person name="Andreopoulos W."/>
            <person name="He G."/>
            <person name="Labutti K."/>
            <person name="Lipzen A."/>
            <person name="Ng V."/>
            <person name="Riley R."/>
            <person name="Sandor L."/>
            <person name="Barry K."/>
            <person name="Martinez A.T."/>
            <person name="Xiao Y."/>
            <person name="Gibbons J.G."/>
            <person name="Terashima K."/>
            <person name="Grigoriev I.V."/>
            <person name="Hibbett D.S."/>
        </authorList>
    </citation>
    <scope>NUCLEOTIDE SEQUENCE</scope>
    <source>
        <strain evidence="1">TMI1499</strain>
    </source>
</reference>
<accession>A0ACC1TGA6</accession>
<name>A0ACC1TGA6_9AGAR</name>